<gene>
    <name evidence="14" type="ORF">CCAM_LOCUS26704</name>
</gene>
<dbReference type="AlphaFoldDB" id="A0A484MA59"/>
<organism evidence="14 15">
    <name type="scientific">Cuscuta campestris</name>
    <dbReference type="NCBI Taxonomy" id="132261"/>
    <lineage>
        <taxon>Eukaryota</taxon>
        <taxon>Viridiplantae</taxon>
        <taxon>Streptophyta</taxon>
        <taxon>Embryophyta</taxon>
        <taxon>Tracheophyta</taxon>
        <taxon>Spermatophyta</taxon>
        <taxon>Magnoliopsida</taxon>
        <taxon>eudicotyledons</taxon>
        <taxon>Gunneridae</taxon>
        <taxon>Pentapetalae</taxon>
        <taxon>asterids</taxon>
        <taxon>lamiids</taxon>
        <taxon>Solanales</taxon>
        <taxon>Convolvulaceae</taxon>
        <taxon>Cuscuteae</taxon>
        <taxon>Cuscuta</taxon>
        <taxon>Cuscuta subgen. Grammica</taxon>
        <taxon>Cuscuta sect. Cleistogrammica</taxon>
    </lineage>
</organism>
<comment type="catalytic activity">
    <reaction evidence="10 11">
        <text>3 S-adenosyl-L-methionine = nicotianamine + 3 S-methyl-5'-thioadenosine + 3 H(+)</text>
        <dbReference type="Rhea" id="RHEA:16481"/>
        <dbReference type="ChEBI" id="CHEBI:15378"/>
        <dbReference type="ChEBI" id="CHEBI:17509"/>
        <dbReference type="ChEBI" id="CHEBI:58249"/>
        <dbReference type="ChEBI" id="CHEBI:59789"/>
        <dbReference type="EC" id="2.5.1.43"/>
    </reaction>
</comment>
<dbReference type="GO" id="GO:0030418">
    <property type="term" value="P:nicotianamine biosynthetic process"/>
    <property type="evidence" value="ECO:0007669"/>
    <property type="project" value="UniProtKB-UniRule"/>
</dbReference>
<comment type="similarity">
    <text evidence="2 11">Belongs to the nicotianamine synthase (NAS)-like family.</text>
</comment>
<dbReference type="Proteomes" id="UP000595140">
    <property type="component" value="Unassembled WGS sequence"/>
</dbReference>
<keyword evidence="15" id="KW-1185">Reference proteome</keyword>
<proteinExistence type="inferred from homology"/>
<dbReference type="InterPro" id="IPR004298">
    <property type="entry name" value="Nicotian_synth"/>
</dbReference>
<evidence type="ECO:0000256" key="11">
    <source>
        <dbReference type="RuleBase" id="RU368095"/>
    </source>
</evidence>
<keyword evidence="8" id="KW-0804">Transcription</keyword>
<evidence type="ECO:0000256" key="5">
    <source>
        <dbReference type="ARBA" id="ARBA00022691"/>
    </source>
</evidence>
<evidence type="ECO:0000313" key="15">
    <source>
        <dbReference type="Proteomes" id="UP000595140"/>
    </source>
</evidence>
<evidence type="ECO:0000256" key="4">
    <source>
        <dbReference type="ARBA" id="ARBA00022679"/>
    </source>
</evidence>
<evidence type="ECO:0000256" key="7">
    <source>
        <dbReference type="ARBA" id="ARBA00023125"/>
    </source>
</evidence>
<dbReference type="SUPFAM" id="SSF53335">
    <property type="entry name" value="S-adenosyl-L-methionine-dependent methyltransferases"/>
    <property type="match status" value="1"/>
</dbReference>
<dbReference type="EMBL" id="OOIL02002808">
    <property type="protein sequence ID" value="VFQ84928.1"/>
    <property type="molecule type" value="Genomic_DNA"/>
</dbReference>
<dbReference type="InterPro" id="IPR004827">
    <property type="entry name" value="bZIP"/>
</dbReference>
<keyword evidence="5 11" id="KW-0949">S-adenosyl-L-methionine</keyword>
<feature type="domain" description="BZIP" evidence="13">
    <location>
        <begin position="1"/>
        <end position="56"/>
    </location>
</feature>
<dbReference type="InterPro" id="IPR029063">
    <property type="entry name" value="SAM-dependent_MTases_sf"/>
</dbReference>
<dbReference type="CDD" id="cd03143">
    <property type="entry name" value="A4_beta-galactosidase_middle_domain"/>
    <property type="match status" value="1"/>
</dbReference>
<dbReference type="CDD" id="cd14702">
    <property type="entry name" value="bZIP_plant_GBF1"/>
    <property type="match status" value="1"/>
</dbReference>
<sequence length="501" mass="55466">MISNKESARRSRMKKQKLILELTEEVRRLQHARSGINGRIDETREKLASLDSENDVLKARTLELNERFESLNDMIKNFGIHHQKKRVYLLFAIVAFIGLSNAAERCRKLAGKETSSKTGHFNIMYCLDGGSGSVVCAVKEAVKLYVYSIRTSHVERAKSVAMEGAMTDALSQGHCVNMVCQNSQVVLKILQLYHQISKLDSLKPSKDVDTLFTQLVHTCIPPSPVDVSVLCSGVQEKRSHLIRLCAEAEGLLESHYSRLLASLPNPLRNLALFPYYGNYLRLTELEFDILAGHCGTGPGRVAFVGSGPLPLTSIVLATRHLPATEVHNYDVDPDANSLASRLVGSDPELSRRMAFHTVDIMDVTSELGGYDVVFLAALVGMDKEEKGRVVDHLAKHMALGALLMVRSAHGARAFLYPVVDPRDLRGFEVLRVHHPTDEVINSVIIARKMHPSPVVHRSYDQSVGSGSAILPIKCSCVEIHTLNNPFNKVSVVVEELAIDHE</sequence>
<dbReference type="Pfam" id="PF03059">
    <property type="entry name" value="NAS"/>
    <property type="match status" value="1"/>
</dbReference>
<evidence type="ECO:0000256" key="3">
    <source>
        <dbReference type="ARBA" id="ARBA00012675"/>
    </source>
</evidence>
<evidence type="ECO:0000256" key="6">
    <source>
        <dbReference type="ARBA" id="ARBA00023015"/>
    </source>
</evidence>
<evidence type="ECO:0000256" key="9">
    <source>
        <dbReference type="ARBA" id="ARBA00023242"/>
    </source>
</evidence>
<protein>
    <recommendedName>
        <fullName evidence="3 11">Nicotianamine synthase</fullName>
        <ecNumber evidence="3 11">2.5.1.43</ecNumber>
    </recommendedName>
</protein>
<dbReference type="Gene3D" id="3.40.50.150">
    <property type="entry name" value="Vaccinia Virus protein VP39"/>
    <property type="match status" value="1"/>
</dbReference>
<evidence type="ECO:0000256" key="1">
    <source>
        <dbReference type="ARBA" id="ARBA00004123"/>
    </source>
</evidence>
<feature type="transmembrane region" description="Helical" evidence="12">
    <location>
        <begin position="87"/>
        <end position="103"/>
    </location>
</feature>
<dbReference type="GO" id="GO:0003677">
    <property type="term" value="F:DNA binding"/>
    <property type="evidence" value="ECO:0007669"/>
    <property type="project" value="UniProtKB-KW"/>
</dbReference>
<dbReference type="OrthoDB" id="1858069at2759"/>
<dbReference type="PROSITE" id="PS51142">
    <property type="entry name" value="NAS"/>
    <property type="match status" value="1"/>
</dbReference>
<evidence type="ECO:0000256" key="8">
    <source>
        <dbReference type="ARBA" id="ARBA00023163"/>
    </source>
</evidence>
<keyword evidence="9" id="KW-0539">Nucleus</keyword>
<comment type="subcellular location">
    <subcellularLocation>
        <location evidence="1">Nucleus</location>
    </subcellularLocation>
</comment>
<dbReference type="EC" id="2.5.1.43" evidence="3 11"/>
<evidence type="ECO:0000259" key="13">
    <source>
        <dbReference type="SMART" id="SM00338"/>
    </source>
</evidence>
<dbReference type="InterPro" id="IPR046347">
    <property type="entry name" value="bZIP_sf"/>
</dbReference>
<evidence type="ECO:0000256" key="12">
    <source>
        <dbReference type="SAM" id="Phobius"/>
    </source>
</evidence>
<comment type="function">
    <text evidence="11">Synthesizes nicotianamine, a polyamine which serves as a sensor for the physiological iron status within the plant, and/or might be involved in the transport of iron.</text>
</comment>
<dbReference type="InterPro" id="IPR045314">
    <property type="entry name" value="bZIP_plant_GBF1"/>
</dbReference>
<name>A0A484MA59_9ASTE</name>
<dbReference type="GO" id="GO:0003700">
    <property type="term" value="F:DNA-binding transcription factor activity"/>
    <property type="evidence" value="ECO:0007669"/>
    <property type="project" value="InterPro"/>
</dbReference>
<keyword evidence="12" id="KW-1133">Transmembrane helix</keyword>
<evidence type="ECO:0000313" key="14">
    <source>
        <dbReference type="EMBL" id="VFQ84928.1"/>
    </source>
</evidence>
<dbReference type="GO" id="GO:0005634">
    <property type="term" value="C:nucleus"/>
    <property type="evidence" value="ECO:0007669"/>
    <property type="project" value="UniProtKB-SubCell"/>
</dbReference>
<keyword evidence="12" id="KW-0472">Membrane</keyword>
<accession>A0A484MA59</accession>
<dbReference type="GO" id="GO:0030410">
    <property type="term" value="F:nicotianamine synthase activity"/>
    <property type="evidence" value="ECO:0007669"/>
    <property type="project" value="UniProtKB-UniRule"/>
</dbReference>
<reference evidence="14 15" key="1">
    <citation type="submission" date="2018-04" db="EMBL/GenBank/DDBJ databases">
        <authorList>
            <person name="Vogel A."/>
        </authorList>
    </citation>
    <scope>NUCLEOTIDE SEQUENCE [LARGE SCALE GENOMIC DNA]</scope>
</reference>
<keyword evidence="12" id="KW-0812">Transmembrane</keyword>
<dbReference type="PANTHER" id="PTHR32266">
    <property type="entry name" value="NICOTIANAMINE SYNTHASE 3"/>
    <property type="match status" value="1"/>
</dbReference>
<evidence type="ECO:0000256" key="2">
    <source>
        <dbReference type="ARBA" id="ARBA00007009"/>
    </source>
</evidence>
<dbReference type="SUPFAM" id="SSF57959">
    <property type="entry name" value="Leucine zipper domain"/>
    <property type="match status" value="1"/>
</dbReference>
<keyword evidence="6" id="KW-0805">Transcription regulation</keyword>
<keyword evidence="7" id="KW-0238">DNA-binding</keyword>
<evidence type="ECO:0000256" key="10">
    <source>
        <dbReference type="ARBA" id="ARBA00049391"/>
    </source>
</evidence>
<dbReference type="PANTHER" id="PTHR32266:SF12">
    <property type="entry name" value="NICOTIANAMINE SYNTHASE 3"/>
    <property type="match status" value="1"/>
</dbReference>
<dbReference type="Pfam" id="PF00170">
    <property type="entry name" value="bZIP_1"/>
    <property type="match status" value="1"/>
</dbReference>
<dbReference type="SMART" id="SM00338">
    <property type="entry name" value="BRLZ"/>
    <property type="match status" value="1"/>
</dbReference>
<keyword evidence="4 11" id="KW-0808">Transferase</keyword>